<dbReference type="RefSeq" id="WP_259963089.1">
    <property type="nucleotide sequence ID" value="NZ_JAOAMV010000007.1"/>
</dbReference>
<feature type="chain" id="PRO_5040766854" evidence="1">
    <location>
        <begin position="27"/>
        <end position="137"/>
    </location>
</feature>
<feature type="signal peptide" evidence="1">
    <location>
        <begin position="1"/>
        <end position="26"/>
    </location>
</feature>
<keyword evidence="3" id="KW-1185">Reference proteome</keyword>
<dbReference type="Proteomes" id="UP001142648">
    <property type="component" value="Unassembled WGS sequence"/>
</dbReference>
<evidence type="ECO:0000313" key="3">
    <source>
        <dbReference type="Proteomes" id="UP001142648"/>
    </source>
</evidence>
<proteinExistence type="predicted"/>
<name>A0A9X2W3B9_9SPHN</name>
<sequence>MNRSNKQIGIAGAILASLVVASSASAADRSAAGEKELAALLEGRVAGEPVDCIRDSASDGVQIIDGTAMVFRRGDTLYVNRPDGARTLDYWDLPVFHKWGGNGLCRLDHVDLYERGSHIPGPTLFLAEFVPYKKPAR</sequence>
<dbReference type="AlphaFoldDB" id="A0A9X2W3B9"/>
<keyword evidence="1" id="KW-0732">Signal</keyword>
<evidence type="ECO:0000256" key="1">
    <source>
        <dbReference type="SAM" id="SignalP"/>
    </source>
</evidence>
<reference evidence="2" key="1">
    <citation type="submission" date="2022-09" db="EMBL/GenBank/DDBJ databases">
        <title>The genome sequence of Tsuneonella sp. YG55.</title>
        <authorList>
            <person name="Liu Y."/>
        </authorList>
    </citation>
    <scope>NUCLEOTIDE SEQUENCE</scope>
    <source>
        <strain evidence="2">YG55</strain>
    </source>
</reference>
<protein>
    <submittedName>
        <fullName evidence="2">Uncharacterized protein</fullName>
    </submittedName>
</protein>
<dbReference type="EMBL" id="JAOAMV010000007">
    <property type="protein sequence ID" value="MCT2559987.1"/>
    <property type="molecule type" value="Genomic_DNA"/>
</dbReference>
<gene>
    <name evidence="2" type="ORF">N0B51_13470</name>
</gene>
<organism evidence="2 3">
    <name type="scientific">Tsuneonella litorea</name>
    <dbReference type="NCBI Taxonomy" id="2976475"/>
    <lineage>
        <taxon>Bacteria</taxon>
        <taxon>Pseudomonadati</taxon>
        <taxon>Pseudomonadota</taxon>
        <taxon>Alphaproteobacteria</taxon>
        <taxon>Sphingomonadales</taxon>
        <taxon>Erythrobacteraceae</taxon>
        <taxon>Tsuneonella</taxon>
    </lineage>
</organism>
<evidence type="ECO:0000313" key="2">
    <source>
        <dbReference type="EMBL" id="MCT2559987.1"/>
    </source>
</evidence>
<comment type="caution">
    <text evidence="2">The sequence shown here is derived from an EMBL/GenBank/DDBJ whole genome shotgun (WGS) entry which is preliminary data.</text>
</comment>
<accession>A0A9X2W3B9</accession>